<evidence type="ECO:0000256" key="8">
    <source>
        <dbReference type="ARBA" id="ARBA00022833"/>
    </source>
</evidence>
<proteinExistence type="predicted"/>
<dbReference type="SMART" id="SM00493">
    <property type="entry name" value="TOPRIM"/>
    <property type="match status" value="1"/>
</dbReference>
<dbReference type="Pfam" id="PF01807">
    <property type="entry name" value="Zn_ribbon_DnaG"/>
    <property type="match status" value="1"/>
</dbReference>
<dbReference type="SUPFAM" id="SSF57783">
    <property type="entry name" value="Zinc beta-ribbon"/>
    <property type="match status" value="1"/>
</dbReference>
<evidence type="ECO:0000256" key="11">
    <source>
        <dbReference type="ARBA" id="ARBA00023163"/>
    </source>
</evidence>
<reference evidence="13 14" key="1">
    <citation type="journal article" date="2024" name="Science">
        <title>Giant polyketide synthase enzymes in the biosynthesis of giant marine polyether toxins.</title>
        <authorList>
            <person name="Fallon T.R."/>
            <person name="Shende V.V."/>
            <person name="Wierzbicki I.H."/>
            <person name="Pendleton A.L."/>
            <person name="Watervoot N.F."/>
            <person name="Auber R.P."/>
            <person name="Gonzalez D.J."/>
            <person name="Wisecaver J.H."/>
            <person name="Moore B.S."/>
        </authorList>
    </citation>
    <scope>NUCLEOTIDE SEQUENCE [LARGE SCALE GENOMIC DNA]</scope>
    <source>
        <strain evidence="13 14">12B1</strain>
    </source>
</reference>
<dbReference type="InterPro" id="IPR037068">
    <property type="entry name" value="DNA_primase_core_N_sf"/>
</dbReference>
<gene>
    <name evidence="13" type="ORF">AB1Y20_001163</name>
</gene>
<evidence type="ECO:0000256" key="10">
    <source>
        <dbReference type="ARBA" id="ARBA00023125"/>
    </source>
</evidence>
<dbReference type="Proteomes" id="UP001515480">
    <property type="component" value="Unassembled WGS sequence"/>
</dbReference>
<dbReference type="InterPro" id="IPR006171">
    <property type="entry name" value="TOPRIM_dom"/>
</dbReference>
<dbReference type="Gene3D" id="3.90.980.10">
    <property type="entry name" value="DNA primase, catalytic core, N-terminal domain"/>
    <property type="match status" value="1"/>
</dbReference>
<evidence type="ECO:0000256" key="6">
    <source>
        <dbReference type="ARBA" id="ARBA00022723"/>
    </source>
</evidence>
<comment type="caution">
    <text evidence="13">The sequence shown here is derived from an EMBL/GenBank/DDBJ whole genome shotgun (WGS) entry which is preliminary data.</text>
</comment>
<evidence type="ECO:0000313" key="14">
    <source>
        <dbReference type="Proteomes" id="UP001515480"/>
    </source>
</evidence>
<dbReference type="InterPro" id="IPR034151">
    <property type="entry name" value="TOPRIM_DnaG_bac"/>
</dbReference>
<dbReference type="PANTHER" id="PTHR30313:SF2">
    <property type="entry name" value="DNA PRIMASE"/>
    <property type="match status" value="1"/>
</dbReference>
<keyword evidence="6" id="KW-0479">Metal-binding</keyword>
<dbReference type="InterPro" id="IPR006295">
    <property type="entry name" value="DNA_primase_DnaG"/>
</dbReference>
<dbReference type="NCBIfam" id="TIGR01391">
    <property type="entry name" value="dnaG"/>
    <property type="match status" value="1"/>
</dbReference>
<keyword evidence="11" id="KW-0804">Transcription</keyword>
<dbReference type="PROSITE" id="PS50880">
    <property type="entry name" value="TOPRIM"/>
    <property type="match status" value="1"/>
</dbReference>
<dbReference type="PANTHER" id="PTHR30313">
    <property type="entry name" value="DNA PRIMASE"/>
    <property type="match status" value="1"/>
</dbReference>
<dbReference type="PROSITE" id="PS51257">
    <property type="entry name" value="PROKAR_LIPOPROTEIN"/>
    <property type="match status" value="1"/>
</dbReference>
<dbReference type="InterPro" id="IPR036977">
    <property type="entry name" value="DNA_primase_Znf_CHC2"/>
</dbReference>
<keyword evidence="14" id="KW-1185">Reference proteome</keyword>
<keyword evidence="10" id="KW-0238">DNA-binding</keyword>
<keyword evidence="3" id="KW-0808">Transferase</keyword>
<keyword evidence="4" id="KW-0548">Nucleotidyltransferase</keyword>
<evidence type="ECO:0000259" key="12">
    <source>
        <dbReference type="PROSITE" id="PS50880"/>
    </source>
</evidence>
<dbReference type="InterPro" id="IPR013264">
    <property type="entry name" value="DNAG_N"/>
</dbReference>
<dbReference type="Gene3D" id="3.90.580.10">
    <property type="entry name" value="Zinc finger, CHC2-type domain"/>
    <property type="match status" value="1"/>
</dbReference>
<evidence type="ECO:0000256" key="4">
    <source>
        <dbReference type="ARBA" id="ARBA00022695"/>
    </source>
</evidence>
<evidence type="ECO:0000256" key="7">
    <source>
        <dbReference type="ARBA" id="ARBA00022771"/>
    </source>
</evidence>
<keyword evidence="9" id="KW-0460">Magnesium</keyword>
<dbReference type="InterPro" id="IPR002694">
    <property type="entry name" value="Znf_CHC2"/>
</dbReference>
<organism evidence="13 14">
    <name type="scientific">Prymnesium parvum</name>
    <name type="common">Toxic golden alga</name>
    <dbReference type="NCBI Taxonomy" id="97485"/>
    <lineage>
        <taxon>Eukaryota</taxon>
        <taxon>Haptista</taxon>
        <taxon>Haptophyta</taxon>
        <taxon>Prymnesiophyceae</taxon>
        <taxon>Prymnesiales</taxon>
        <taxon>Prymnesiaceae</taxon>
        <taxon>Prymnesium</taxon>
    </lineage>
</organism>
<dbReference type="Pfam" id="PF08275">
    <property type="entry name" value="DNAG_N"/>
    <property type="match status" value="1"/>
</dbReference>
<dbReference type="CDD" id="cd03364">
    <property type="entry name" value="TOPRIM_DnaG_primases"/>
    <property type="match status" value="1"/>
</dbReference>
<keyword evidence="5" id="KW-0235">DNA replication</keyword>
<dbReference type="GO" id="GO:0000428">
    <property type="term" value="C:DNA-directed RNA polymerase complex"/>
    <property type="evidence" value="ECO:0007669"/>
    <property type="project" value="UniProtKB-KW"/>
</dbReference>
<evidence type="ECO:0000256" key="2">
    <source>
        <dbReference type="ARBA" id="ARBA00022515"/>
    </source>
</evidence>
<dbReference type="InterPro" id="IPR050219">
    <property type="entry name" value="DnaG_primase"/>
</dbReference>
<protein>
    <recommendedName>
        <fullName evidence="12">Toprim domain-containing protein</fullName>
    </recommendedName>
</protein>
<dbReference type="GO" id="GO:0005737">
    <property type="term" value="C:cytoplasm"/>
    <property type="evidence" value="ECO:0007669"/>
    <property type="project" value="TreeGrafter"/>
</dbReference>
<dbReference type="SUPFAM" id="SSF56731">
    <property type="entry name" value="DNA primase core"/>
    <property type="match status" value="1"/>
</dbReference>
<keyword evidence="7" id="KW-0863">Zinc-finger</keyword>
<dbReference type="AlphaFoldDB" id="A0AB34KAT7"/>
<keyword evidence="2" id="KW-0639">Primosome</keyword>
<dbReference type="Pfam" id="PF13155">
    <property type="entry name" value="Toprim_2"/>
    <property type="match status" value="1"/>
</dbReference>
<dbReference type="GO" id="GO:0006269">
    <property type="term" value="P:DNA replication, synthesis of primer"/>
    <property type="evidence" value="ECO:0007669"/>
    <property type="project" value="UniProtKB-KW"/>
</dbReference>
<dbReference type="GO" id="GO:0003899">
    <property type="term" value="F:DNA-directed RNA polymerase activity"/>
    <property type="evidence" value="ECO:0007669"/>
    <property type="project" value="InterPro"/>
</dbReference>
<dbReference type="GO" id="GO:0003677">
    <property type="term" value="F:DNA binding"/>
    <property type="evidence" value="ECO:0007669"/>
    <property type="project" value="UniProtKB-KW"/>
</dbReference>
<evidence type="ECO:0000313" key="13">
    <source>
        <dbReference type="EMBL" id="KAL1530248.1"/>
    </source>
</evidence>
<evidence type="ECO:0000256" key="5">
    <source>
        <dbReference type="ARBA" id="ARBA00022705"/>
    </source>
</evidence>
<evidence type="ECO:0000256" key="1">
    <source>
        <dbReference type="ARBA" id="ARBA00022478"/>
    </source>
</evidence>
<keyword evidence="1" id="KW-0240">DNA-directed RNA polymerase</keyword>
<dbReference type="SMART" id="SM00400">
    <property type="entry name" value="ZnF_CHCC"/>
    <property type="match status" value="1"/>
</dbReference>
<evidence type="ECO:0000256" key="9">
    <source>
        <dbReference type="ARBA" id="ARBA00022842"/>
    </source>
</evidence>
<accession>A0AB34KAT7</accession>
<sequence>MSGAARETVGMGFALLAVSIHHPFSTVSCLNSYALSSTPRRMIDGLARRSRWCSRSLPSTIEMNSERRSMKSALADLKAKVDLRTVARASGLSLDERGFAYCPFHGEGKERTPSLKVDINKYHCFACDESGDVIKFVQEQEGLSFREAVEKLSEEYGVHTDGFTSSSVTRSDSEKALIEVHEEAATLYAYALTMSGAAPCANLLLERGVTNSVVKKFRLGFAPGGKWLTKTLLDRKHEPDVLLSSGLSMSSFDNKADLKDRYDKRLMIPITDAMGKVVGFGARTIPSTLWAEHPAKYINSAQSEIFQKSKLLFALPLARGMARRRRELVIVEGYMDAIALHAVGVENTVACMGVGLSSEQLTTCRQLIQGEGGDGGRLILNFDADDAGKSAVRRLYTKETLQQLASEGIDVLVASLPPGFKDADEYLRAKDADGGEAYRKEVLDKAMPWVQWLAHDAMSAYTESPGDPSAFVDAFRLLSSLLRTLPPSMGHSFYHSYFAKLLAQGDHTLQRRLEEDFDVVRQERPLNSILPQKEPPKVLYLADLLRTSLEIPFADMFVQEGKVHLHTRTCRKRMADSHGVSLAHASTPVCAACIEDAQVNSALQSHMKVVPSRSGFDQLTALRPRAEMILLDLMINEPELLEVAKSKLLGTTHGAPSSGSLSSPARSWLFDKLLEKRSKENIWSQLEEECPNLFEKWPELTVLKQQSADLKATRERWARIKRPESEAKGHDQRLLSVCLEVIAHDQMRHQMQEKMEAVRNSMALLARSYADTSASKDTHSKDVSEMAALIRELASLADCTLRDDASFLKQLD</sequence>
<name>A0AB34KAT7_PRYPA</name>
<dbReference type="GO" id="GO:0008270">
    <property type="term" value="F:zinc ion binding"/>
    <property type="evidence" value="ECO:0007669"/>
    <property type="project" value="UniProtKB-KW"/>
</dbReference>
<dbReference type="EMBL" id="JBGBPQ010000001">
    <property type="protein sequence ID" value="KAL1530248.1"/>
    <property type="molecule type" value="Genomic_DNA"/>
</dbReference>
<evidence type="ECO:0000256" key="3">
    <source>
        <dbReference type="ARBA" id="ARBA00022679"/>
    </source>
</evidence>
<dbReference type="Gene3D" id="3.40.1360.10">
    <property type="match status" value="1"/>
</dbReference>
<feature type="domain" description="Toprim" evidence="12">
    <location>
        <begin position="326"/>
        <end position="417"/>
    </location>
</feature>
<keyword evidence="8" id="KW-0862">Zinc</keyword>